<evidence type="ECO:0000313" key="3">
    <source>
        <dbReference type="Proteomes" id="UP000178700"/>
    </source>
</evidence>
<accession>A0A1F6V5C9</accession>
<dbReference type="Gene3D" id="3.40.50.150">
    <property type="entry name" value="Vaccinia Virus protein VP39"/>
    <property type="match status" value="1"/>
</dbReference>
<comment type="caution">
    <text evidence="2">The sequence shown here is derived from an EMBL/GenBank/DDBJ whole genome shotgun (WGS) entry which is preliminary data.</text>
</comment>
<reference evidence="2 3" key="1">
    <citation type="journal article" date="2016" name="Nat. Commun.">
        <title>Thousands of microbial genomes shed light on interconnected biogeochemical processes in an aquifer system.</title>
        <authorList>
            <person name="Anantharaman K."/>
            <person name="Brown C.T."/>
            <person name="Hug L.A."/>
            <person name="Sharon I."/>
            <person name="Castelle C.J."/>
            <person name="Probst A.J."/>
            <person name="Thomas B.C."/>
            <person name="Singh A."/>
            <person name="Wilkins M.J."/>
            <person name="Karaoz U."/>
            <person name="Brodie E.L."/>
            <person name="Williams K.H."/>
            <person name="Hubbard S.S."/>
            <person name="Banfield J.F."/>
        </authorList>
    </citation>
    <scope>NUCLEOTIDE SEQUENCE [LARGE SCALE GENOMIC DNA]</scope>
</reference>
<evidence type="ECO:0000313" key="2">
    <source>
        <dbReference type="EMBL" id="OGI64634.1"/>
    </source>
</evidence>
<dbReference type="CDD" id="cd02440">
    <property type="entry name" value="AdoMet_MTases"/>
    <property type="match status" value="1"/>
</dbReference>
<dbReference type="AlphaFoldDB" id="A0A1F6V5C9"/>
<proteinExistence type="predicted"/>
<gene>
    <name evidence="2" type="ORF">A2642_01945</name>
</gene>
<organism evidence="2 3">
    <name type="scientific">Candidatus Nomurabacteria bacterium RIFCSPHIGHO2_01_FULL_39_10</name>
    <dbReference type="NCBI Taxonomy" id="1801733"/>
    <lineage>
        <taxon>Bacteria</taxon>
        <taxon>Candidatus Nomuraibacteriota</taxon>
    </lineage>
</organism>
<dbReference type="EMBL" id="MFTJ01000045">
    <property type="protein sequence ID" value="OGI64634.1"/>
    <property type="molecule type" value="Genomic_DNA"/>
</dbReference>
<sequence>MKKQTSLGVVADWYDELLEEDPDSFQAKVILPNLLRVLNLKPQKLEQGLPLLKIIDIACGQGYFSRALEVVGVKVMGTDISGELIAKAKERSPKIDFHVASADKLSFAFL</sequence>
<name>A0A1F6V5C9_9BACT</name>
<dbReference type="InterPro" id="IPR041698">
    <property type="entry name" value="Methyltransf_25"/>
</dbReference>
<dbReference type="Proteomes" id="UP000178700">
    <property type="component" value="Unassembled WGS sequence"/>
</dbReference>
<feature type="domain" description="Methyltransferase" evidence="1">
    <location>
        <begin position="54"/>
        <end position="108"/>
    </location>
</feature>
<dbReference type="Pfam" id="PF13649">
    <property type="entry name" value="Methyltransf_25"/>
    <property type="match status" value="1"/>
</dbReference>
<dbReference type="InterPro" id="IPR029063">
    <property type="entry name" value="SAM-dependent_MTases_sf"/>
</dbReference>
<dbReference type="SUPFAM" id="SSF53335">
    <property type="entry name" value="S-adenosyl-L-methionine-dependent methyltransferases"/>
    <property type="match status" value="1"/>
</dbReference>
<evidence type="ECO:0000259" key="1">
    <source>
        <dbReference type="Pfam" id="PF13649"/>
    </source>
</evidence>
<protein>
    <recommendedName>
        <fullName evidence="1">Methyltransferase domain-containing protein</fullName>
    </recommendedName>
</protein>